<dbReference type="InterPro" id="IPR029063">
    <property type="entry name" value="SAM-dependent_MTases_sf"/>
</dbReference>
<evidence type="ECO:0000313" key="5">
    <source>
        <dbReference type="EMBL" id="QHU13907.1"/>
    </source>
</evidence>
<dbReference type="PANTHER" id="PTHR43861:SF1">
    <property type="entry name" value="TRANS-ACONITATE 2-METHYLTRANSFERASE"/>
    <property type="match status" value="1"/>
</dbReference>
<dbReference type="CDD" id="cd02440">
    <property type="entry name" value="AdoMet_MTases"/>
    <property type="match status" value="1"/>
</dbReference>
<feature type="domain" description="Methyltransferase" evidence="4">
    <location>
        <begin position="107"/>
        <end position="209"/>
    </location>
</feature>
<keyword evidence="2" id="KW-0808">Transferase</keyword>
<organism evidence="5">
    <name type="scientific">viral metagenome</name>
    <dbReference type="NCBI Taxonomy" id="1070528"/>
    <lineage>
        <taxon>unclassified sequences</taxon>
        <taxon>metagenomes</taxon>
        <taxon>organismal metagenomes</taxon>
    </lineage>
</organism>
<reference evidence="5" key="1">
    <citation type="journal article" date="2020" name="Nature">
        <title>Giant virus diversity and host interactions through global metagenomics.</title>
        <authorList>
            <person name="Schulz F."/>
            <person name="Roux S."/>
            <person name="Paez-Espino D."/>
            <person name="Jungbluth S."/>
            <person name="Walsh D.A."/>
            <person name="Denef V.J."/>
            <person name="McMahon K.D."/>
            <person name="Konstantinidis K.T."/>
            <person name="Eloe-Fadrosh E.A."/>
            <person name="Kyrpides N.C."/>
            <person name="Woyke T."/>
        </authorList>
    </citation>
    <scope>NUCLEOTIDE SEQUENCE</scope>
    <source>
        <strain evidence="5">GVMAG-S-1101182-85</strain>
    </source>
</reference>
<dbReference type="Pfam" id="PF13649">
    <property type="entry name" value="Methyltransf_25"/>
    <property type="match status" value="1"/>
</dbReference>
<feature type="transmembrane region" description="Helical" evidence="3">
    <location>
        <begin position="12"/>
        <end position="30"/>
    </location>
</feature>
<name>A0A6C0KB25_9ZZZZ</name>
<keyword evidence="3" id="KW-0812">Transmembrane</keyword>
<dbReference type="InterPro" id="IPR041698">
    <property type="entry name" value="Methyltransf_25"/>
</dbReference>
<dbReference type="Gene3D" id="3.40.50.150">
    <property type="entry name" value="Vaccinia Virus protein VP39"/>
    <property type="match status" value="1"/>
</dbReference>
<dbReference type="AlphaFoldDB" id="A0A6C0KB25"/>
<evidence type="ECO:0000256" key="3">
    <source>
        <dbReference type="SAM" id="Phobius"/>
    </source>
</evidence>
<keyword evidence="1" id="KW-0489">Methyltransferase</keyword>
<dbReference type="PANTHER" id="PTHR43861">
    <property type="entry name" value="TRANS-ACONITATE 2-METHYLTRANSFERASE-RELATED"/>
    <property type="match status" value="1"/>
</dbReference>
<dbReference type="GO" id="GO:0008168">
    <property type="term" value="F:methyltransferase activity"/>
    <property type="evidence" value="ECO:0007669"/>
    <property type="project" value="UniProtKB-KW"/>
</dbReference>
<keyword evidence="3" id="KW-0472">Membrane</keyword>
<keyword evidence="3" id="KW-1133">Transmembrane helix</keyword>
<evidence type="ECO:0000256" key="2">
    <source>
        <dbReference type="ARBA" id="ARBA00022679"/>
    </source>
</evidence>
<dbReference type="GO" id="GO:0032259">
    <property type="term" value="P:methylation"/>
    <property type="evidence" value="ECO:0007669"/>
    <property type="project" value="UniProtKB-KW"/>
</dbReference>
<evidence type="ECO:0000259" key="4">
    <source>
        <dbReference type="Pfam" id="PF13649"/>
    </source>
</evidence>
<dbReference type="EMBL" id="MN740827">
    <property type="protein sequence ID" value="QHU13907.1"/>
    <property type="molecule type" value="Genomic_DNA"/>
</dbReference>
<accession>A0A6C0KB25</accession>
<proteinExistence type="predicted"/>
<sequence>MAESSALSTFQLILLFLILMGILHYIWLIYKDKYEVIKTSNYSEGFTGATTDAEVSRTIWFENEDLFDEFYASVYDNLTQLSGRYPQELALIINQWKKTASLDEMDVLDVGCGTGIASVLFTKMGVHSITGLDKSEAMLRRARNVVLPAMALSQEKKDSVTFLQGDMNQQATFSAGQFSHAAVLFFTIYYSPDKAGLLQNLFYWVRPGGSIAIEVVNKYKFDPMLEAASPFVGVSLQKYTKERILKSKVEFDKFSYEADFDLQDPSAEFRETFRFADKSVRRQRHTLNMSDIKDIVHLAQTAGWNYTGNIDLVTAGFEYAYILMFTHP</sequence>
<evidence type="ECO:0000256" key="1">
    <source>
        <dbReference type="ARBA" id="ARBA00022603"/>
    </source>
</evidence>
<dbReference type="SUPFAM" id="SSF53335">
    <property type="entry name" value="S-adenosyl-L-methionine-dependent methyltransferases"/>
    <property type="match status" value="1"/>
</dbReference>
<protein>
    <recommendedName>
        <fullName evidence="4">Methyltransferase domain-containing protein</fullName>
    </recommendedName>
</protein>